<accession>A0A1T4NT83</accession>
<dbReference type="SUPFAM" id="SSF46689">
    <property type="entry name" value="Homeodomain-like"/>
    <property type="match status" value="1"/>
</dbReference>
<dbReference type="SUPFAM" id="SSF48295">
    <property type="entry name" value="TrpR-like"/>
    <property type="match status" value="1"/>
</dbReference>
<gene>
    <name evidence="1" type="ORF">SAMN02745973_01801</name>
    <name evidence="2" type="ORF">SAMN02745973_02226</name>
</gene>
<dbReference type="PANTHER" id="PTHR33215">
    <property type="entry name" value="PROTEIN DISTAL ANTENNA"/>
    <property type="match status" value="1"/>
</dbReference>
<reference evidence="1 3" key="1">
    <citation type="submission" date="2017-02" db="EMBL/GenBank/DDBJ databases">
        <authorList>
            <person name="Peterson S.W."/>
        </authorList>
    </citation>
    <scope>NUCLEOTIDE SEQUENCE [LARGE SCALE GENOMIC DNA]</scope>
    <source>
        <strain evidence="1 3">DSM 15102</strain>
    </source>
</reference>
<organism evidence="1 3">
    <name type="scientific">Garciella nitratireducens DSM 15102</name>
    <dbReference type="NCBI Taxonomy" id="1121911"/>
    <lineage>
        <taxon>Bacteria</taxon>
        <taxon>Bacillati</taxon>
        <taxon>Bacillota</taxon>
        <taxon>Clostridia</taxon>
        <taxon>Eubacteriales</taxon>
        <taxon>Eubacteriaceae</taxon>
        <taxon>Garciella</taxon>
    </lineage>
</organism>
<dbReference type="InterPro" id="IPR009057">
    <property type="entry name" value="Homeodomain-like_sf"/>
</dbReference>
<dbReference type="InterPro" id="IPR010921">
    <property type="entry name" value="Trp_repressor/repl_initiator"/>
</dbReference>
<proteinExistence type="predicted"/>
<protein>
    <recommendedName>
        <fullName evidence="4">Transposase</fullName>
    </recommendedName>
</protein>
<evidence type="ECO:0000313" key="3">
    <source>
        <dbReference type="Proteomes" id="UP000196365"/>
    </source>
</evidence>
<sequence length="133" mass="15652">MPKDNKKNRPYTKEFKESVLKRLEPPTNDTITSLSKELRVPRTTIYQWTKKNNKDSMNHKPTSKWTSEDKFQVVLESTTLSEEELAEYCRRKGIYVADIKTWKEQCLKANQNALEDPQSLKISLKEEKTEIKS</sequence>
<dbReference type="AlphaFoldDB" id="A0A1T4NT83"/>
<dbReference type="PANTHER" id="PTHR33215:SF13">
    <property type="entry name" value="PROTEIN DISTAL ANTENNA"/>
    <property type="match status" value="1"/>
</dbReference>
<dbReference type="EMBL" id="FUWV01000023">
    <property type="protein sequence ID" value="SJZ95921.1"/>
    <property type="molecule type" value="Genomic_DNA"/>
</dbReference>
<evidence type="ECO:0008006" key="4">
    <source>
        <dbReference type="Google" id="ProtNLM"/>
    </source>
</evidence>
<dbReference type="Proteomes" id="UP000196365">
    <property type="component" value="Unassembled WGS sequence"/>
</dbReference>
<evidence type="ECO:0000313" key="1">
    <source>
        <dbReference type="EMBL" id="SJZ82272.1"/>
    </source>
</evidence>
<dbReference type="EMBL" id="FUWV01000012">
    <property type="protein sequence ID" value="SJZ82272.1"/>
    <property type="molecule type" value="Genomic_DNA"/>
</dbReference>
<dbReference type="GO" id="GO:0043565">
    <property type="term" value="F:sequence-specific DNA binding"/>
    <property type="evidence" value="ECO:0007669"/>
    <property type="project" value="InterPro"/>
</dbReference>
<dbReference type="InterPro" id="IPR051839">
    <property type="entry name" value="RD_transcriptional_regulator"/>
</dbReference>
<keyword evidence="3" id="KW-1185">Reference proteome</keyword>
<evidence type="ECO:0000313" key="2">
    <source>
        <dbReference type="EMBL" id="SJZ95921.1"/>
    </source>
</evidence>
<name>A0A1T4NT83_9FIRM</name>
<dbReference type="RefSeq" id="WP_087679182.1">
    <property type="nucleotide sequence ID" value="NZ_FUWV01000012.1"/>
</dbReference>